<evidence type="ECO:0000256" key="1">
    <source>
        <dbReference type="SAM" id="MobiDB-lite"/>
    </source>
</evidence>
<name>A0A9N9IPF9_9GLOM</name>
<dbReference type="EMBL" id="CAJVPZ010034051">
    <property type="protein sequence ID" value="CAG8745908.1"/>
    <property type="molecule type" value="Genomic_DNA"/>
</dbReference>
<dbReference type="Proteomes" id="UP000789396">
    <property type="component" value="Unassembled WGS sequence"/>
</dbReference>
<evidence type="ECO:0000313" key="2">
    <source>
        <dbReference type="EMBL" id="CAG8745908.1"/>
    </source>
</evidence>
<accession>A0A9N9IPF9</accession>
<feature type="region of interest" description="Disordered" evidence="1">
    <location>
        <begin position="22"/>
        <end position="41"/>
    </location>
</feature>
<feature type="non-terminal residue" evidence="2">
    <location>
        <position position="1"/>
    </location>
</feature>
<organism evidence="2 3">
    <name type="scientific">Racocetra fulgida</name>
    <dbReference type="NCBI Taxonomy" id="60492"/>
    <lineage>
        <taxon>Eukaryota</taxon>
        <taxon>Fungi</taxon>
        <taxon>Fungi incertae sedis</taxon>
        <taxon>Mucoromycota</taxon>
        <taxon>Glomeromycotina</taxon>
        <taxon>Glomeromycetes</taxon>
        <taxon>Diversisporales</taxon>
        <taxon>Gigasporaceae</taxon>
        <taxon>Racocetra</taxon>
    </lineage>
</organism>
<proteinExistence type="predicted"/>
<reference evidence="2" key="1">
    <citation type="submission" date="2021-06" db="EMBL/GenBank/DDBJ databases">
        <authorList>
            <person name="Kallberg Y."/>
            <person name="Tangrot J."/>
            <person name="Rosling A."/>
        </authorList>
    </citation>
    <scope>NUCLEOTIDE SEQUENCE</scope>
    <source>
        <strain evidence="2">IN212</strain>
    </source>
</reference>
<gene>
    <name evidence="2" type="ORF">RFULGI_LOCUS13227</name>
</gene>
<dbReference type="AlphaFoldDB" id="A0A9N9IPF9"/>
<sequence length="41" mass="4686">YCLELTITQIIDTYQIFRSCSNNDLNSHPHQNTARSGTSSR</sequence>
<evidence type="ECO:0000313" key="3">
    <source>
        <dbReference type="Proteomes" id="UP000789396"/>
    </source>
</evidence>
<keyword evidence="3" id="KW-1185">Reference proteome</keyword>
<comment type="caution">
    <text evidence="2">The sequence shown here is derived from an EMBL/GenBank/DDBJ whole genome shotgun (WGS) entry which is preliminary data.</text>
</comment>
<protein>
    <submittedName>
        <fullName evidence="2">7792_t:CDS:1</fullName>
    </submittedName>
</protein>